<reference evidence="1" key="1">
    <citation type="submission" date="2013-11" db="EMBL/GenBank/DDBJ databases">
        <title>Microbial diversity, functional groups and degradation webs in Northern and Southern Mediterranean and Red Sea marine crude oil polluted sites.</title>
        <authorList>
            <person name="Daffonchio D."/>
            <person name="Mapelli F."/>
            <person name="Ferrer M."/>
            <person name="Richter M."/>
            <person name="Cherif A."/>
            <person name="Malkawi H.I."/>
            <person name="Yakimov M.M."/>
            <person name="Abdel-Fattah Y.R."/>
            <person name="Blaghen M."/>
            <person name="Golyshin P.N."/>
            <person name="Kalogerakis N."/>
            <person name="Boon N."/>
            <person name="Magagnini M."/>
            <person name="Fava F."/>
        </authorList>
    </citation>
    <scope>NUCLEOTIDE SEQUENCE</scope>
</reference>
<dbReference type="EMBL" id="AYSL01001734">
    <property type="protein sequence ID" value="KTF05524.1"/>
    <property type="molecule type" value="Genomic_DNA"/>
</dbReference>
<proteinExistence type="predicted"/>
<evidence type="ECO:0000313" key="1">
    <source>
        <dbReference type="EMBL" id="KTF05524.1"/>
    </source>
</evidence>
<sequence length="19" mass="2308">YLLSQPRRLKIDNIGMWGF</sequence>
<feature type="non-terminal residue" evidence="1">
    <location>
        <position position="1"/>
    </location>
</feature>
<name>A0A1B6NQ34_9ZZZZ</name>
<dbReference type="AlphaFoldDB" id="A0A1B6NQ34"/>
<protein>
    <submittedName>
        <fullName evidence="1">Uncharacterized protein</fullName>
    </submittedName>
</protein>
<comment type="caution">
    <text evidence="1">The sequence shown here is derived from an EMBL/GenBank/DDBJ whole genome shotgun (WGS) entry which is preliminary data.</text>
</comment>
<organism evidence="1">
    <name type="scientific">marine sediment metagenome</name>
    <dbReference type="NCBI Taxonomy" id="412755"/>
    <lineage>
        <taxon>unclassified sequences</taxon>
        <taxon>metagenomes</taxon>
        <taxon>ecological metagenomes</taxon>
    </lineage>
</organism>
<accession>A0A1B6NQ34</accession>
<gene>
    <name evidence="1" type="ORF">MGSAQ_002980</name>
</gene>